<feature type="transmembrane region" description="Helical" evidence="6">
    <location>
        <begin position="155"/>
        <end position="173"/>
    </location>
</feature>
<comment type="subcellular location">
    <subcellularLocation>
        <location evidence="1 6">Endoplasmic reticulum membrane</location>
        <topology evidence="1 6">Multi-pass membrane protein</topology>
    </subcellularLocation>
</comment>
<evidence type="ECO:0000256" key="1">
    <source>
        <dbReference type="ARBA" id="ARBA00004477"/>
    </source>
</evidence>
<dbReference type="PROSITE" id="PS50845">
    <property type="entry name" value="RETICULON"/>
    <property type="match status" value="1"/>
</dbReference>
<feature type="domain" description="Reticulon" evidence="7">
    <location>
        <begin position="52"/>
        <end position="217"/>
    </location>
</feature>
<dbReference type="GO" id="GO:0005789">
    <property type="term" value="C:endoplasmic reticulum membrane"/>
    <property type="evidence" value="ECO:0007669"/>
    <property type="project" value="UniProtKB-SubCell"/>
</dbReference>
<keyword evidence="2 6" id="KW-0812">Transmembrane</keyword>
<protein>
    <recommendedName>
        <fullName evidence="6">Reticulon-like protein</fullName>
    </recommendedName>
</protein>
<dbReference type="PANTHER" id="PTHR10994">
    <property type="entry name" value="RETICULON"/>
    <property type="match status" value="1"/>
</dbReference>
<feature type="transmembrane region" description="Helical" evidence="6">
    <location>
        <begin position="84"/>
        <end position="104"/>
    </location>
</feature>
<dbReference type="InterPro" id="IPR045064">
    <property type="entry name" value="Reticulon-like"/>
</dbReference>
<dbReference type="GO" id="GO:0009617">
    <property type="term" value="P:response to bacterium"/>
    <property type="evidence" value="ECO:0007669"/>
    <property type="project" value="InterPro"/>
</dbReference>
<dbReference type="InterPro" id="IPR003388">
    <property type="entry name" value="Reticulon"/>
</dbReference>
<dbReference type="HOGENOM" id="CLU_066344_0_0_1"/>
<dbReference type="STRING" id="39946.B8ARY2"/>
<evidence type="ECO:0000256" key="6">
    <source>
        <dbReference type="RuleBase" id="RU363132"/>
    </source>
</evidence>
<dbReference type="OMA" id="VMWRRGD"/>
<evidence type="ECO:0000256" key="5">
    <source>
        <dbReference type="ARBA" id="ARBA00023136"/>
    </source>
</evidence>
<dbReference type="EMBL" id="CM000129">
    <property type="protein sequence ID" value="EEC76954.1"/>
    <property type="molecule type" value="Genomic_DNA"/>
</dbReference>
<dbReference type="AlphaFoldDB" id="B8ARY2"/>
<dbReference type="Pfam" id="PF02453">
    <property type="entry name" value="Reticulon"/>
    <property type="match status" value="1"/>
</dbReference>
<organism evidence="8 9">
    <name type="scientific">Oryza sativa subsp. indica</name>
    <name type="common">Rice</name>
    <dbReference type="NCBI Taxonomy" id="39946"/>
    <lineage>
        <taxon>Eukaryota</taxon>
        <taxon>Viridiplantae</taxon>
        <taxon>Streptophyta</taxon>
        <taxon>Embryophyta</taxon>
        <taxon>Tracheophyta</taxon>
        <taxon>Spermatophyta</taxon>
        <taxon>Magnoliopsida</taxon>
        <taxon>Liliopsida</taxon>
        <taxon>Poales</taxon>
        <taxon>Poaceae</taxon>
        <taxon>BOP clade</taxon>
        <taxon>Oryzoideae</taxon>
        <taxon>Oryzeae</taxon>
        <taxon>Oryzinae</taxon>
        <taxon>Oryza</taxon>
        <taxon>Oryza sativa</taxon>
    </lineage>
</organism>
<dbReference type="PANTHER" id="PTHR10994:SF183">
    <property type="entry name" value="RETICULON-LIKE PROTEIN"/>
    <property type="match status" value="1"/>
</dbReference>
<dbReference type="Proteomes" id="UP000007015">
    <property type="component" value="Chromosome 4"/>
</dbReference>
<feature type="transmembrane region" description="Helical" evidence="6">
    <location>
        <begin position="179"/>
        <end position="197"/>
    </location>
</feature>
<keyword evidence="4 6" id="KW-1133">Transmembrane helix</keyword>
<name>B8ARY2_ORYSI</name>
<keyword evidence="3 6" id="KW-0256">Endoplasmic reticulum</keyword>
<keyword evidence="5 6" id="KW-0472">Membrane</keyword>
<evidence type="ECO:0000313" key="9">
    <source>
        <dbReference type="Proteomes" id="UP000007015"/>
    </source>
</evidence>
<keyword evidence="9" id="KW-1185">Reference proteome</keyword>
<evidence type="ECO:0000256" key="3">
    <source>
        <dbReference type="ARBA" id="ARBA00022824"/>
    </source>
</evidence>
<evidence type="ECO:0000313" key="8">
    <source>
        <dbReference type="EMBL" id="EEC76954.1"/>
    </source>
</evidence>
<proteinExistence type="predicted"/>
<dbReference type="Gramene" id="BGIOSGA015413-TA">
    <property type="protein sequence ID" value="BGIOSGA015413-PA"/>
    <property type="gene ID" value="BGIOSGA015413"/>
</dbReference>
<gene>
    <name evidence="8" type="ORF">OsI_15237</name>
</gene>
<evidence type="ECO:0000256" key="4">
    <source>
        <dbReference type="ARBA" id="ARBA00022989"/>
    </source>
</evidence>
<sequence length="241" mass="26988">MDRRDDSCCSGGGGGGGAPLIRQLGRRLDPMVCRVLLDLFDSRNQRISMVAVGDVVMWRRGDVSACLLAATVSGWLLFGSGGYTFLSLASNVLLLLLTVLFLWAKAARLLNRPEPPIPEMHVSQQVVNEVAALLHSGMNTVFSAFHDIALGKDSVLFYQVFLSLWIISIIGSLTDFTTLCYTSIVAVLTIPALYQKYEECIDRYMRFAYLNLQMYEMVYERFSAKCFHRARDLVIEVLKEP</sequence>
<evidence type="ECO:0000259" key="7">
    <source>
        <dbReference type="PROSITE" id="PS50845"/>
    </source>
</evidence>
<evidence type="ECO:0000256" key="2">
    <source>
        <dbReference type="ARBA" id="ARBA00022692"/>
    </source>
</evidence>
<reference evidence="8 9" key="1">
    <citation type="journal article" date="2005" name="PLoS Biol.">
        <title>The genomes of Oryza sativa: a history of duplications.</title>
        <authorList>
            <person name="Yu J."/>
            <person name="Wang J."/>
            <person name="Lin W."/>
            <person name="Li S."/>
            <person name="Li H."/>
            <person name="Zhou J."/>
            <person name="Ni P."/>
            <person name="Dong W."/>
            <person name="Hu S."/>
            <person name="Zeng C."/>
            <person name="Zhang J."/>
            <person name="Zhang Y."/>
            <person name="Li R."/>
            <person name="Xu Z."/>
            <person name="Li S."/>
            <person name="Li X."/>
            <person name="Zheng H."/>
            <person name="Cong L."/>
            <person name="Lin L."/>
            <person name="Yin J."/>
            <person name="Geng J."/>
            <person name="Li G."/>
            <person name="Shi J."/>
            <person name="Liu J."/>
            <person name="Lv H."/>
            <person name="Li J."/>
            <person name="Wang J."/>
            <person name="Deng Y."/>
            <person name="Ran L."/>
            <person name="Shi X."/>
            <person name="Wang X."/>
            <person name="Wu Q."/>
            <person name="Li C."/>
            <person name="Ren X."/>
            <person name="Wang J."/>
            <person name="Wang X."/>
            <person name="Li D."/>
            <person name="Liu D."/>
            <person name="Zhang X."/>
            <person name="Ji Z."/>
            <person name="Zhao W."/>
            <person name="Sun Y."/>
            <person name="Zhang Z."/>
            <person name="Bao J."/>
            <person name="Han Y."/>
            <person name="Dong L."/>
            <person name="Ji J."/>
            <person name="Chen P."/>
            <person name="Wu S."/>
            <person name="Liu J."/>
            <person name="Xiao Y."/>
            <person name="Bu D."/>
            <person name="Tan J."/>
            <person name="Yang L."/>
            <person name="Ye C."/>
            <person name="Zhang J."/>
            <person name="Xu J."/>
            <person name="Zhou Y."/>
            <person name="Yu Y."/>
            <person name="Zhang B."/>
            <person name="Zhuang S."/>
            <person name="Wei H."/>
            <person name="Liu B."/>
            <person name="Lei M."/>
            <person name="Yu H."/>
            <person name="Li Y."/>
            <person name="Xu H."/>
            <person name="Wei S."/>
            <person name="He X."/>
            <person name="Fang L."/>
            <person name="Zhang Z."/>
            <person name="Zhang Y."/>
            <person name="Huang X."/>
            <person name="Su Z."/>
            <person name="Tong W."/>
            <person name="Li J."/>
            <person name="Tong Z."/>
            <person name="Li S."/>
            <person name="Ye J."/>
            <person name="Wang L."/>
            <person name="Fang L."/>
            <person name="Lei T."/>
            <person name="Chen C."/>
            <person name="Chen H."/>
            <person name="Xu Z."/>
            <person name="Li H."/>
            <person name="Huang H."/>
            <person name="Zhang F."/>
            <person name="Xu H."/>
            <person name="Li N."/>
            <person name="Zhao C."/>
            <person name="Li S."/>
            <person name="Dong L."/>
            <person name="Huang Y."/>
            <person name="Li L."/>
            <person name="Xi Y."/>
            <person name="Qi Q."/>
            <person name="Li W."/>
            <person name="Zhang B."/>
            <person name="Hu W."/>
            <person name="Zhang Y."/>
            <person name="Tian X."/>
            <person name="Jiao Y."/>
            <person name="Liang X."/>
            <person name="Jin J."/>
            <person name="Gao L."/>
            <person name="Zheng W."/>
            <person name="Hao B."/>
            <person name="Liu S."/>
            <person name="Wang W."/>
            <person name="Yuan L."/>
            <person name="Cao M."/>
            <person name="McDermott J."/>
            <person name="Samudrala R."/>
            <person name="Wang J."/>
            <person name="Wong G.K."/>
            <person name="Yang H."/>
        </authorList>
    </citation>
    <scope>NUCLEOTIDE SEQUENCE [LARGE SCALE GENOMIC DNA]</scope>
    <source>
        <strain evidence="9">cv. 93-11</strain>
    </source>
</reference>
<accession>B8ARY2</accession>
<feature type="transmembrane region" description="Helical" evidence="6">
    <location>
        <begin position="61"/>
        <end position="78"/>
    </location>
</feature>